<dbReference type="OrthoDB" id="436852at2759"/>
<evidence type="ECO:0000313" key="10">
    <source>
        <dbReference type="EMBL" id="KAF3324132.1"/>
    </source>
</evidence>
<dbReference type="Gene3D" id="3.30.40.10">
    <property type="entry name" value="Zinc/RING finger domain, C3HC4 (zinc finger)"/>
    <property type="match status" value="1"/>
</dbReference>
<keyword evidence="4" id="KW-0805">Transcription regulation</keyword>
<dbReference type="PROSITE" id="PS01306">
    <property type="entry name" value="UPF0054"/>
    <property type="match status" value="1"/>
</dbReference>
<evidence type="ECO:0000259" key="8">
    <source>
        <dbReference type="Pfam" id="PF25565"/>
    </source>
</evidence>
<name>A0A833V4X3_9POAL</name>
<dbReference type="Pfam" id="PF00628">
    <property type="entry name" value="PHD"/>
    <property type="match status" value="1"/>
</dbReference>
<dbReference type="InterPro" id="IPR059080">
    <property type="entry name" value="WHD_PTC1"/>
</dbReference>
<dbReference type="Pfam" id="PF25874">
    <property type="entry name" value="WHD_plant_repro"/>
    <property type="match status" value="1"/>
</dbReference>
<dbReference type="PANTHER" id="PTHR46201">
    <property type="entry name" value="PHD FINGER PROTEIN MALE MEIOCYTE DEATH 1-RELATED"/>
    <property type="match status" value="1"/>
</dbReference>
<sequence length="645" mass="73676">MRPMMVLSPENLPKRKRGEVIFRFESFCEPGYPTHFTGLSFRENIGTLLGFGSAELTGVHGEAKFWSFQLELNRHPPTTVRLIVVEEDVKKSSCRQCRYCRFIGWGEHLICNKRFHFVLPRKETVIQSPRLFIEMHNQEQHLLHGVVHLNGFGHLLSINGFSGGSEFISGHQLLDIWDRICLALCVRKVSLSDIAKKDNMQLRLLYGVAYGKTWFNQWGYEFARPTYAVTYEMYSESLETLKSFPLHLLVPQLARQSRETPFIVAKYQAISTQRLVTLGELFKFMLEFKSRLPFNSLAPMDYSGIISENTSRWSAKRVEMAARVIVEALKRSELRWVTRQEVRDTARTYIGDTGLLDFVLKSLGNHIVGNYIVRRMVNPVTKVLEYCLEDLSSVLPPNVNGNNGRMRVRLQMTRVQVIRDLSHLYRQIFVEAGQAVHPNGALGAMQVATRMVMDTKHFVKDYQSQGLEKKEVANLDYINLNCTICVRNGGKNPVMKQLPSYEIVTVSNNATIGELKLEVQRCFREIYMGLNNFVAESIIGFEGLDSYLVYDSISSKDSIVTEGSIENTDVNGIFEGVNDIVVKCMCGARDDDGERLICCDICEVWQHSRCVGVSDSDQIPQFSPSETEEDPDPTFSHEHVLFRRE</sequence>
<evidence type="ECO:0000256" key="4">
    <source>
        <dbReference type="ARBA" id="ARBA00023015"/>
    </source>
</evidence>
<dbReference type="InterPro" id="IPR019787">
    <property type="entry name" value="Znf_PHD-finger"/>
</dbReference>
<keyword evidence="5" id="KW-0804">Transcription</keyword>
<feature type="domain" description="PTC1-like winged helix-turn-helix" evidence="9">
    <location>
        <begin position="312"/>
        <end position="390"/>
    </location>
</feature>
<gene>
    <name evidence="10" type="ORF">FCM35_KLT11599</name>
</gene>
<dbReference type="InterPro" id="IPR013083">
    <property type="entry name" value="Znf_RING/FYVE/PHD"/>
</dbReference>
<keyword evidence="1" id="KW-0479">Metal-binding</keyword>
<dbReference type="Pfam" id="PF25565">
    <property type="entry name" value="Ubiquitin_At1g33420"/>
    <property type="match status" value="1"/>
</dbReference>
<accession>A0A833V4X3</accession>
<evidence type="ECO:0000256" key="5">
    <source>
        <dbReference type="ARBA" id="ARBA00023163"/>
    </source>
</evidence>
<dbReference type="InterPro" id="IPR057765">
    <property type="entry name" value="MS1-like_ubiquitin"/>
</dbReference>
<dbReference type="InterPro" id="IPR020549">
    <property type="entry name" value="YbeY_CS"/>
</dbReference>
<feature type="compositionally biased region" description="Basic and acidic residues" evidence="6">
    <location>
        <begin position="635"/>
        <end position="645"/>
    </location>
</feature>
<dbReference type="PANTHER" id="PTHR46201:SF1">
    <property type="entry name" value="PHD FINGER PROTEIN MALE STERILITY 1"/>
    <property type="match status" value="1"/>
</dbReference>
<evidence type="ECO:0000259" key="7">
    <source>
        <dbReference type="Pfam" id="PF00628"/>
    </source>
</evidence>
<dbReference type="EMBL" id="SWLB01000022">
    <property type="protein sequence ID" value="KAF3324132.1"/>
    <property type="molecule type" value="Genomic_DNA"/>
</dbReference>
<evidence type="ECO:0000256" key="2">
    <source>
        <dbReference type="ARBA" id="ARBA00022771"/>
    </source>
</evidence>
<feature type="domain" description="PHD finger protein MALE STERILITY 1-like ubiquitin-like" evidence="8">
    <location>
        <begin position="476"/>
        <end position="564"/>
    </location>
</feature>
<evidence type="ECO:0000256" key="6">
    <source>
        <dbReference type="SAM" id="MobiDB-lite"/>
    </source>
</evidence>
<evidence type="ECO:0000256" key="1">
    <source>
        <dbReference type="ARBA" id="ARBA00022723"/>
    </source>
</evidence>
<reference evidence="10" key="1">
    <citation type="submission" date="2020-01" db="EMBL/GenBank/DDBJ databases">
        <title>Genome sequence of Kobresia littledalei, the first chromosome-level genome in the family Cyperaceae.</title>
        <authorList>
            <person name="Qu G."/>
        </authorList>
    </citation>
    <scope>NUCLEOTIDE SEQUENCE</scope>
    <source>
        <strain evidence="10">C.B.Clarke</strain>
        <tissue evidence="10">Leaf</tissue>
    </source>
</reference>
<evidence type="ECO:0000259" key="9">
    <source>
        <dbReference type="Pfam" id="PF25874"/>
    </source>
</evidence>
<feature type="domain" description="PHD-type" evidence="7">
    <location>
        <begin position="584"/>
        <end position="617"/>
    </location>
</feature>
<dbReference type="GO" id="GO:0008270">
    <property type="term" value="F:zinc ion binding"/>
    <property type="evidence" value="ECO:0007669"/>
    <property type="project" value="UniProtKB-KW"/>
</dbReference>
<dbReference type="InterPro" id="IPR058054">
    <property type="entry name" value="Znf_MS1-like"/>
</dbReference>
<dbReference type="CDD" id="cd15556">
    <property type="entry name" value="PHD_MMD1_like"/>
    <property type="match status" value="1"/>
</dbReference>
<organism evidence="10 11">
    <name type="scientific">Carex littledalei</name>
    <dbReference type="NCBI Taxonomy" id="544730"/>
    <lineage>
        <taxon>Eukaryota</taxon>
        <taxon>Viridiplantae</taxon>
        <taxon>Streptophyta</taxon>
        <taxon>Embryophyta</taxon>
        <taxon>Tracheophyta</taxon>
        <taxon>Spermatophyta</taxon>
        <taxon>Magnoliopsida</taxon>
        <taxon>Liliopsida</taxon>
        <taxon>Poales</taxon>
        <taxon>Cyperaceae</taxon>
        <taxon>Cyperoideae</taxon>
        <taxon>Cariceae</taxon>
        <taxon>Carex</taxon>
        <taxon>Carex subgen. Euthyceras</taxon>
    </lineage>
</organism>
<dbReference type="AlphaFoldDB" id="A0A833V4X3"/>
<proteinExistence type="predicted"/>
<feature type="region of interest" description="Disordered" evidence="6">
    <location>
        <begin position="620"/>
        <end position="645"/>
    </location>
</feature>
<keyword evidence="11" id="KW-1185">Reference proteome</keyword>
<protein>
    <submittedName>
        <fullName evidence="10">PHD finger protein MALE STERILITY 1</fullName>
    </submittedName>
</protein>
<keyword evidence="3" id="KW-0862">Zinc</keyword>
<keyword evidence="2" id="KW-0863">Zinc-finger</keyword>
<evidence type="ECO:0000313" key="11">
    <source>
        <dbReference type="Proteomes" id="UP000623129"/>
    </source>
</evidence>
<comment type="caution">
    <text evidence="10">The sequence shown here is derived from an EMBL/GenBank/DDBJ whole genome shotgun (WGS) entry which is preliminary data.</text>
</comment>
<dbReference type="Proteomes" id="UP000623129">
    <property type="component" value="Unassembled WGS sequence"/>
</dbReference>
<dbReference type="InterPro" id="IPR011011">
    <property type="entry name" value="Znf_FYVE_PHD"/>
</dbReference>
<evidence type="ECO:0000256" key="3">
    <source>
        <dbReference type="ARBA" id="ARBA00022833"/>
    </source>
</evidence>
<dbReference type="SUPFAM" id="SSF57903">
    <property type="entry name" value="FYVE/PHD zinc finger"/>
    <property type="match status" value="1"/>
</dbReference>